<dbReference type="AlphaFoldDB" id="A0A8S0RAE4"/>
<dbReference type="PANTHER" id="PTHR46776">
    <property type="entry name" value="CYCLIN-DEPENDENT KINASE INHIBITOR 4-RELATED"/>
    <property type="match status" value="1"/>
</dbReference>
<comment type="subcellular location">
    <subcellularLocation>
        <location evidence="1">Nucleus</location>
        <location evidence="1">Nucleoplasm</location>
    </subcellularLocation>
</comment>
<dbReference type="Gene3D" id="4.10.365.10">
    <property type="entry name" value="p27"/>
    <property type="match status" value="1"/>
</dbReference>
<dbReference type="Proteomes" id="UP000594638">
    <property type="component" value="Unassembled WGS sequence"/>
</dbReference>
<evidence type="ECO:0000256" key="1">
    <source>
        <dbReference type="ARBA" id="ARBA00004642"/>
    </source>
</evidence>
<dbReference type="EMBL" id="CACTIH010002312">
    <property type="protein sequence ID" value="CAA2975817.1"/>
    <property type="molecule type" value="Genomic_DNA"/>
</dbReference>
<comment type="caution">
    <text evidence="7">The sequence shown here is derived from an EMBL/GenBank/DDBJ whole genome shotgun (WGS) entry which is preliminary data.</text>
</comment>
<keyword evidence="8" id="KW-1185">Reference proteome</keyword>
<keyword evidence="4" id="KW-0131">Cell cycle</keyword>
<dbReference type="InterPro" id="IPR044275">
    <property type="entry name" value="KRP"/>
</dbReference>
<sequence>MRKCKEIGETASVEVAEEGLRMTRARTTLAAAKAAAEESTERKRKVRGGELEVARSEVPLKSMRVATVPDNSASPATSENLSCASISSIQVLAPCYSSRELSEVDKDSFNSQDLKNENEASVEEVATSTGDLVDCNESYSKEKTPSFELRSESGVLESTAKPHEVSSRRCPEAEKLPSEAELEEFFAAAEKDLQKKFIDKYNYDIVKDEPLEGRYEWVQLQVKP</sequence>
<dbReference type="InterPro" id="IPR044898">
    <property type="entry name" value="CDI_dom_sf"/>
</dbReference>
<dbReference type="GO" id="GO:0004861">
    <property type="term" value="F:cyclin-dependent protein serine/threonine kinase inhibitor activity"/>
    <property type="evidence" value="ECO:0007669"/>
    <property type="project" value="InterPro"/>
</dbReference>
<evidence type="ECO:0000313" key="8">
    <source>
        <dbReference type="Proteomes" id="UP000594638"/>
    </source>
</evidence>
<name>A0A8S0RAE4_OLEEU</name>
<dbReference type="PIRSF" id="PIRSF017811">
    <property type="entry name" value="CDK_inhib_pln"/>
    <property type="match status" value="1"/>
</dbReference>
<evidence type="ECO:0000256" key="4">
    <source>
        <dbReference type="ARBA" id="ARBA00023306"/>
    </source>
</evidence>
<gene>
    <name evidence="7" type="ORF">OLEA9_A102169</name>
</gene>
<evidence type="ECO:0000259" key="6">
    <source>
        <dbReference type="Pfam" id="PF02234"/>
    </source>
</evidence>
<comment type="similarity">
    <text evidence="2">Belongs to the CDI family. ICK/KRP subfamily.</text>
</comment>
<dbReference type="Gramene" id="OE9A102169T3">
    <property type="protein sequence ID" value="OE9A102169C3"/>
    <property type="gene ID" value="OE9A102169"/>
</dbReference>
<dbReference type="GO" id="GO:0051726">
    <property type="term" value="P:regulation of cell cycle"/>
    <property type="evidence" value="ECO:0007669"/>
    <property type="project" value="InterPro"/>
</dbReference>
<keyword evidence="3" id="KW-0649">Protein kinase inhibitor</keyword>
<feature type="region of interest" description="Disordered" evidence="5">
    <location>
        <begin position="108"/>
        <end position="174"/>
    </location>
</feature>
<feature type="compositionally biased region" description="Basic and acidic residues" evidence="5">
    <location>
        <begin position="108"/>
        <end position="118"/>
    </location>
</feature>
<evidence type="ECO:0000256" key="3">
    <source>
        <dbReference type="ARBA" id="ARBA00023013"/>
    </source>
</evidence>
<feature type="compositionally biased region" description="Basic and acidic residues" evidence="5">
    <location>
        <begin position="160"/>
        <end position="174"/>
    </location>
</feature>
<organism evidence="7 8">
    <name type="scientific">Olea europaea subsp. europaea</name>
    <dbReference type="NCBI Taxonomy" id="158383"/>
    <lineage>
        <taxon>Eukaryota</taxon>
        <taxon>Viridiplantae</taxon>
        <taxon>Streptophyta</taxon>
        <taxon>Embryophyta</taxon>
        <taxon>Tracheophyta</taxon>
        <taxon>Spermatophyta</taxon>
        <taxon>Magnoliopsida</taxon>
        <taxon>eudicotyledons</taxon>
        <taxon>Gunneridae</taxon>
        <taxon>Pentapetalae</taxon>
        <taxon>asterids</taxon>
        <taxon>lamiids</taxon>
        <taxon>Lamiales</taxon>
        <taxon>Oleaceae</taxon>
        <taxon>Oleeae</taxon>
        <taxon>Olea</taxon>
    </lineage>
</organism>
<evidence type="ECO:0000313" key="7">
    <source>
        <dbReference type="EMBL" id="CAA2975817.1"/>
    </source>
</evidence>
<evidence type="ECO:0000256" key="5">
    <source>
        <dbReference type="SAM" id="MobiDB-lite"/>
    </source>
</evidence>
<feature type="domain" description="Cyclin-dependent kinase inhibitor" evidence="6">
    <location>
        <begin position="177"/>
        <end position="220"/>
    </location>
</feature>
<proteinExistence type="inferred from homology"/>
<reference evidence="7 8" key="1">
    <citation type="submission" date="2019-12" db="EMBL/GenBank/DDBJ databases">
        <authorList>
            <person name="Alioto T."/>
            <person name="Alioto T."/>
            <person name="Gomez Garrido J."/>
        </authorList>
    </citation>
    <scope>NUCLEOTIDE SEQUENCE [LARGE SCALE GENOMIC DNA]</scope>
</reference>
<dbReference type="InterPro" id="IPR003175">
    <property type="entry name" value="CDI_dom"/>
</dbReference>
<protein>
    <submittedName>
        <fullName evidence="7">Cyclin-dependent kinase inhibitor 7-like isoform X1</fullName>
    </submittedName>
</protein>
<dbReference type="Pfam" id="PF02234">
    <property type="entry name" value="CDI"/>
    <property type="match status" value="1"/>
</dbReference>
<accession>A0A8S0RAE4</accession>
<dbReference type="OrthoDB" id="6373236at2759"/>
<feature type="compositionally biased region" description="Basic and acidic residues" evidence="5">
    <location>
        <begin position="139"/>
        <end position="151"/>
    </location>
</feature>
<dbReference type="GO" id="GO:0005654">
    <property type="term" value="C:nucleoplasm"/>
    <property type="evidence" value="ECO:0007669"/>
    <property type="project" value="UniProtKB-SubCell"/>
</dbReference>
<evidence type="ECO:0000256" key="2">
    <source>
        <dbReference type="ARBA" id="ARBA00010274"/>
    </source>
</evidence>